<dbReference type="EMBL" id="JXTC01000124">
    <property type="protein sequence ID" value="PON86897.1"/>
    <property type="molecule type" value="Genomic_DNA"/>
</dbReference>
<keyword evidence="2" id="KW-1185">Reference proteome</keyword>
<comment type="caution">
    <text evidence="1">The sequence shown here is derived from an EMBL/GenBank/DDBJ whole genome shotgun (WGS) entry which is preliminary data.</text>
</comment>
<protein>
    <submittedName>
        <fullName evidence="1">Uncharacterized protein</fullName>
    </submittedName>
</protein>
<organism evidence="1 2">
    <name type="scientific">Trema orientale</name>
    <name type="common">Charcoal tree</name>
    <name type="synonym">Celtis orientalis</name>
    <dbReference type="NCBI Taxonomy" id="63057"/>
    <lineage>
        <taxon>Eukaryota</taxon>
        <taxon>Viridiplantae</taxon>
        <taxon>Streptophyta</taxon>
        <taxon>Embryophyta</taxon>
        <taxon>Tracheophyta</taxon>
        <taxon>Spermatophyta</taxon>
        <taxon>Magnoliopsida</taxon>
        <taxon>eudicotyledons</taxon>
        <taxon>Gunneridae</taxon>
        <taxon>Pentapetalae</taxon>
        <taxon>rosids</taxon>
        <taxon>fabids</taxon>
        <taxon>Rosales</taxon>
        <taxon>Cannabaceae</taxon>
        <taxon>Trema</taxon>
    </lineage>
</organism>
<name>A0A2P5EMV8_TREOI</name>
<dbReference type="InParanoid" id="A0A2P5EMV8"/>
<evidence type="ECO:0000313" key="2">
    <source>
        <dbReference type="Proteomes" id="UP000237000"/>
    </source>
</evidence>
<accession>A0A2P5EMV8</accession>
<reference evidence="2" key="1">
    <citation type="submission" date="2016-06" db="EMBL/GenBank/DDBJ databases">
        <title>Parallel loss of symbiosis genes in relatives of nitrogen-fixing non-legume Parasponia.</title>
        <authorList>
            <person name="Van Velzen R."/>
            <person name="Holmer R."/>
            <person name="Bu F."/>
            <person name="Rutten L."/>
            <person name="Van Zeijl A."/>
            <person name="Liu W."/>
            <person name="Santuari L."/>
            <person name="Cao Q."/>
            <person name="Sharma T."/>
            <person name="Shen D."/>
            <person name="Roswanjaya Y."/>
            <person name="Wardhani T."/>
            <person name="Kalhor M.S."/>
            <person name="Jansen J."/>
            <person name="Van den Hoogen J."/>
            <person name="Gungor B."/>
            <person name="Hartog M."/>
            <person name="Hontelez J."/>
            <person name="Verver J."/>
            <person name="Yang W.-C."/>
            <person name="Schijlen E."/>
            <person name="Repin R."/>
            <person name="Schilthuizen M."/>
            <person name="Schranz E."/>
            <person name="Heidstra R."/>
            <person name="Miyata K."/>
            <person name="Fedorova E."/>
            <person name="Kohlen W."/>
            <person name="Bisseling T."/>
            <person name="Smit S."/>
            <person name="Geurts R."/>
        </authorList>
    </citation>
    <scope>NUCLEOTIDE SEQUENCE [LARGE SCALE GENOMIC DNA]</scope>
    <source>
        <strain evidence="2">cv. RG33-2</strain>
    </source>
</reference>
<proteinExistence type="predicted"/>
<dbReference type="Proteomes" id="UP000237000">
    <property type="component" value="Unassembled WGS sequence"/>
</dbReference>
<evidence type="ECO:0000313" key="1">
    <source>
        <dbReference type="EMBL" id="PON86897.1"/>
    </source>
</evidence>
<dbReference type="AlphaFoldDB" id="A0A2P5EMV8"/>
<gene>
    <name evidence="1" type="ORF">TorRG33x02_172810</name>
</gene>
<dbReference type="OrthoDB" id="10293156at2759"/>
<sequence>MDLDKLLIVGLNTTAGVADLTKSTGQTSPFSWRHQMEQKALVQLSFNIVTGMGIATLPSANFDLFLLC</sequence>